<keyword evidence="2" id="KW-0040">ANK repeat</keyword>
<dbReference type="SMART" id="SM00248">
    <property type="entry name" value="ANK"/>
    <property type="match status" value="5"/>
</dbReference>
<dbReference type="PANTHER" id="PTHR24198:SF169">
    <property type="entry name" value="NON-SPECIFIC SERINE_THREONINE PROTEIN KINASE"/>
    <property type="match status" value="1"/>
</dbReference>
<dbReference type="AlphaFoldDB" id="A0A0G4IUS2"/>
<dbReference type="Pfam" id="PF12796">
    <property type="entry name" value="Ank_2"/>
    <property type="match status" value="1"/>
</dbReference>
<name>A0A0G4IUS2_PLABS</name>
<evidence type="ECO:0000313" key="4">
    <source>
        <dbReference type="EMBL" id="SPQ98544.1"/>
    </source>
</evidence>
<dbReference type="Proteomes" id="UP000290189">
    <property type="component" value="Unassembled WGS sequence"/>
</dbReference>
<evidence type="ECO:0000256" key="2">
    <source>
        <dbReference type="ARBA" id="ARBA00023043"/>
    </source>
</evidence>
<dbReference type="EMBL" id="CDSF01000089">
    <property type="protein sequence ID" value="CEO98987.1"/>
    <property type="molecule type" value="Genomic_DNA"/>
</dbReference>
<geneLocation type="mitochondrion" evidence="4"/>
<proteinExistence type="predicted"/>
<dbReference type="InterPro" id="IPR002110">
    <property type="entry name" value="Ankyrin_rpt"/>
</dbReference>
<organism evidence="3 5">
    <name type="scientific">Plasmodiophora brassicae</name>
    <name type="common">Clubroot disease agent</name>
    <dbReference type="NCBI Taxonomy" id="37360"/>
    <lineage>
        <taxon>Eukaryota</taxon>
        <taxon>Sar</taxon>
        <taxon>Rhizaria</taxon>
        <taxon>Endomyxa</taxon>
        <taxon>Phytomyxea</taxon>
        <taxon>Plasmodiophorida</taxon>
        <taxon>Plasmodiophoridae</taxon>
        <taxon>Plasmodiophora</taxon>
    </lineage>
</organism>
<dbReference type="OrthoDB" id="194358at2759"/>
<reference evidence="3 5" key="1">
    <citation type="submission" date="2015-02" db="EMBL/GenBank/DDBJ databases">
        <authorList>
            <person name="Chooi Y.-H."/>
        </authorList>
    </citation>
    <scope>NUCLEOTIDE SEQUENCE [LARGE SCALE GENOMIC DNA]</scope>
    <source>
        <strain evidence="3">E3</strain>
    </source>
</reference>
<dbReference type="Proteomes" id="UP000039324">
    <property type="component" value="Unassembled WGS sequence"/>
</dbReference>
<evidence type="ECO:0000313" key="6">
    <source>
        <dbReference type="Proteomes" id="UP000290189"/>
    </source>
</evidence>
<dbReference type="STRING" id="37360.A0A0G4IUS2"/>
<dbReference type="InterPro" id="IPR036770">
    <property type="entry name" value="Ankyrin_rpt-contain_sf"/>
</dbReference>
<evidence type="ECO:0000313" key="3">
    <source>
        <dbReference type="EMBL" id="CEO98987.1"/>
    </source>
</evidence>
<sequence length="265" mass="28360">MAKRLVDLSADVLSLALSFLAVDGDLASMFDVCRRMRTAAVDALRRLHVSALAIACDVGHVAVARTLLSDSRVDPGAERNLSLGIATRRGHVGIVRLLVGDPRVVPALDRPLLLACMFGHTNIVEIILASARRDCGATLPGGPALMVAVRNGDLNVISALLADAQLDLRGHVDDALLSAVRSNREDIVGVLLADNRCNPTRHQSAALMQASLSGHAGIVRLLTDRTRVRDRTLLSAITVANAHRHTGVADLLVGKWRDQHSTYHT</sequence>
<keyword evidence="4" id="KW-0496">Mitochondrion</keyword>
<dbReference type="Gene3D" id="1.25.40.20">
    <property type="entry name" value="Ankyrin repeat-containing domain"/>
    <property type="match status" value="2"/>
</dbReference>
<gene>
    <name evidence="3" type="ORF">PBRA_007101</name>
    <name evidence="4" type="ORF">PLBR_LOCUS5759</name>
</gene>
<keyword evidence="1" id="KW-0677">Repeat</keyword>
<keyword evidence="5" id="KW-1185">Reference proteome</keyword>
<evidence type="ECO:0000256" key="1">
    <source>
        <dbReference type="ARBA" id="ARBA00022737"/>
    </source>
</evidence>
<protein>
    <submittedName>
        <fullName evidence="3">Uncharacterized protein</fullName>
    </submittedName>
</protein>
<evidence type="ECO:0000313" key="5">
    <source>
        <dbReference type="Proteomes" id="UP000039324"/>
    </source>
</evidence>
<reference evidence="4 6" key="2">
    <citation type="submission" date="2018-03" db="EMBL/GenBank/DDBJ databases">
        <authorList>
            <person name="Fogelqvist J."/>
        </authorList>
    </citation>
    <scope>NUCLEOTIDE SEQUENCE [LARGE SCALE GENOMIC DNA]</scope>
</reference>
<dbReference type="PANTHER" id="PTHR24198">
    <property type="entry name" value="ANKYRIN REPEAT AND PROTEIN KINASE DOMAIN-CONTAINING PROTEIN"/>
    <property type="match status" value="1"/>
</dbReference>
<dbReference type="EMBL" id="OVEO01000010">
    <property type="protein sequence ID" value="SPQ98544.1"/>
    <property type="molecule type" value="Genomic_DNA"/>
</dbReference>
<accession>A0A0G4IUS2</accession>
<dbReference type="SUPFAM" id="SSF48403">
    <property type="entry name" value="Ankyrin repeat"/>
    <property type="match status" value="1"/>
</dbReference>